<dbReference type="HOGENOM" id="CLU_675446_0_0_2"/>
<feature type="transmembrane region" description="Helical" evidence="5">
    <location>
        <begin position="54"/>
        <end position="73"/>
    </location>
</feature>
<evidence type="ECO:0000313" key="7">
    <source>
        <dbReference type="EMBL" id="ADY00768.1"/>
    </source>
</evidence>
<feature type="transmembrane region" description="Helical" evidence="5">
    <location>
        <begin position="80"/>
        <end position="97"/>
    </location>
</feature>
<dbReference type="STRING" id="985053.VMUT_0557"/>
<feature type="domain" description="NADH:quinone oxidoreductase/Mrp antiporter transmembrane" evidence="6">
    <location>
        <begin position="99"/>
        <end position="368"/>
    </location>
</feature>
<dbReference type="KEGG" id="vmo:VMUT_0557"/>
<organism evidence="7 8">
    <name type="scientific">Vulcanisaeta moutnovskia (strain 768-28)</name>
    <dbReference type="NCBI Taxonomy" id="985053"/>
    <lineage>
        <taxon>Archaea</taxon>
        <taxon>Thermoproteota</taxon>
        <taxon>Thermoprotei</taxon>
        <taxon>Thermoproteales</taxon>
        <taxon>Thermoproteaceae</taxon>
        <taxon>Vulcanisaeta</taxon>
    </lineage>
</organism>
<feature type="transmembrane region" description="Helical" evidence="5">
    <location>
        <begin position="317"/>
        <end position="337"/>
    </location>
</feature>
<evidence type="ECO:0000259" key="6">
    <source>
        <dbReference type="Pfam" id="PF00361"/>
    </source>
</evidence>
<dbReference type="GO" id="GO:0016020">
    <property type="term" value="C:membrane"/>
    <property type="evidence" value="ECO:0007669"/>
    <property type="project" value="UniProtKB-SubCell"/>
</dbReference>
<protein>
    <submittedName>
        <fullName evidence="7">NADH-quinone oxidoreductase, subunit N</fullName>
    </submittedName>
</protein>
<evidence type="ECO:0000256" key="2">
    <source>
        <dbReference type="ARBA" id="ARBA00022692"/>
    </source>
</evidence>
<proteinExistence type="predicted"/>
<evidence type="ECO:0000256" key="5">
    <source>
        <dbReference type="SAM" id="Phobius"/>
    </source>
</evidence>
<feature type="transmembrane region" description="Helical" evidence="5">
    <location>
        <begin position="387"/>
        <end position="410"/>
    </location>
</feature>
<dbReference type="InterPro" id="IPR001750">
    <property type="entry name" value="ND/Mrp_TM"/>
</dbReference>
<feature type="transmembrane region" description="Helical" evidence="5">
    <location>
        <begin position="103"/>
        <end position="122"/>
    </location>
</feature>
<feature type="transmembrane region" description="Helical" evidence="5">
    <location>
        <begin position="134"/>
        <end position="152"/>
    </location>
</feature>
<dbReference type="RefSeq" id="WP_013603931.1">
    <property type="nucleotide sequence ID" value="NC_015151.1"/>
</dbReference>
<feature type="transmembrane region" description="Helical" evidence="5">
    <location>
        <begin position="258"/>
        <end position="279"/>
    </location>
</feature>
<keyword evidence="4 5" id="KW-0472">Membrane</keyword>
<dbReference type="GeneID" id="10288209"/>
<feature type="transmembrane region" description="Helical" evidence="5">
    <location>
        <begin position="158"/>
        <end position="178"/>
    </location>
</feature>
<gene>
    <name evidence="7" type="ordered locus">VMUT_0557</name>
</gene>
<dbReference type="Proteomes" id="UP000007485">
    <property type="component" value="Chromosome"/>
</dbReference>
<feature type="transmembrane region" description="Helical" evidence="5">
    <location>
        <begin position="285"/>
        <end position="305"/>
    </location>
</feature>
<dbReference type="eggNOG" id="arCOG01540">
    <property type="taxonomic scope" value="Archaea"/>
</dbReference>
<evidence type="ECO:0000256" key="4">
    <source>
        <dbReference type="ARBA" id="ARBA00023136"/>
    </source>
</evidence>
<accession>F0QV36</accession>
<dbReference type="EMBL" id="CP002529">
    <property type="protein sequence ID" value="ADY00768.1"/>
    <property type="molecule type" value="Genomic_DNA"/>
</dbReference>
<keyword evidence="2 5" id="KW-0812">Transmembrane</keyword>
<keyword evidence="3 5" id="KW-1133">Transmembrane helix</keyword>
<dbReference type="Pfam" id="PF00361">
    <property type="entry name" value="Proton_antipo_M"/>
    <property type="match status" value="1"/>
</dbReference>
<evidence type="ECO:0000256" key="1">
    <source>
        <dbReference type="ARBA" id="ARBA00004141"/>
    </source>
</evidence>
<feature type="transmembrane region" description="Helical" evidence="5">
    <location>
        <begin position="229"/>
        <end position="251"/>
    </location>
</feature>
<reference evidence="7 8" key="1">
    <citation type="journal article" date="2011" name="J. Bacteriol.">
        <title>Complete genome sequence of 'Vulcanisaeta moutnovskia' strain 768-28, a novel member of the hyperthermophilic crenarchaeal genus vulcanisaeta.</title>
        <authorList>
            <person name="Gumerov V.M."/>
            <person name="Mardanov A.V."/>
            <person name="Beletsky A.V."/>
            <person name="Prokofeva M.I."/>
            <person name="Bonch-Osmolovskaya E.A."/>
            <person name="Ravin N.V."/>
            <person name="Skryabin K.G."/>
        </authorList>
    </citation>
    <scope>NUCLEOTIDE SEQUENCE [LARGE SCALE GENOMIC DNA]</scope>
    <source>
        <strain evidence="7 8">768-28</strain>
    </source>
</reference>
<feature type="transmembrane region" description="Helical" evidence="5">
    <location>
        <begin position="343"/>
        <end position="367"/>
    </location>
</feature>
<sequence length="424" mass="45694">MSIPYTYILLAATIISVVGTAPTLLSEETRKYSWIAPLISMVILLITTNIYLMAYIAFLVIIGALGVVTLMRLNSPIRGVDYMLVSIMIIATVLALYTSDLALVLLSLMLVSAPTYLLILMGDPSISIEVGVKYVVNMIIATVLFFVGAIMISSGPSLITYIIGFSLLLLGLSLEVGVAPMHEWVPDVFTAGNPIPVSIIASIAKIAPFIVAVKITLTSMELYKVSPYYLAYIASAFAVISMFLGNIGALTSKESPRVLAYSSIANMGYVMSAFAAAIMGAQEMGITLGLALVGLLLQLFMNAVGKMGFFNTVFSKGNNAVSTWLISLAFIGTPPLLGFWSKLYIILALVYGNLTWLAILLVINSVISVPYYVRLARELGTGWKGSLAEGLIIVFTIIVLSTTIPPSWLIKPIMNLVNYLILNL</sequence>
<evidence type="ECO:0000256" key="3">
    <source>
        <dbReference type="ARBA" id="ARBA00022989"/>
    </source>
</evidence>
<dbReference type="PANTHER" id="PTHR22773">
    <property type="entry name" value="NADH DEHYDROGENASE"/>
    <property type="match status" value="1"/>
</dbReference>
<evidence type="ECO:0000313" key="8">
    <source>
        <dbReference type="Proteomes" id="UP000007485"/>
    </source>
</evidence>
<keyword evidence="8" id="KW-1185">Reference proteome</keyword>
<name>F0QV36_VULM7</name>
<feature type="transmembrane region" description="Helical" evidence="5">
    <location>
        <begin position="199"/>
        <end position="217"/>
    </location>
</feature>
<dbReference type="AlphaFoldDB" id="F0QV36"/>
<dbReference type="OrthoDB" id="29144at2157"/>
<comment type="subcellular location">
    <subcellularLocation>
        <location evidence="1">Membrane</location>
        <topology evidence="1">Multi-pass membrane protein</topology>
    </subcellularLocation>
</comment>
<feature type="transmembrane region" description="Helical" evidence="5">
    <location>
        <begin position="6"/>
        <end position="25"/>
    </location>
</feature>